<keyword evidence="4" id="KW-1185">Reference proteome</keyword>
<dbReference type="EMBL" id="JAUKUA010000007">
    <property type="protein sequence ID" value="KAK0704332.1"/>
    <property type="molecule type" value="Genomic_DNA"/>
</dbReference>
<evidence type="ECO:0000256" key="2">
    <source>
        <dbReference type="SAM" id="SignalP"/>
    </source>
</evidence>
<organism evidence="3 4">
    <name type="scientific">Lasiosphaeris hirsuta</name>
    <dbReference type="NCBI Taxonomy" id="260670"/>
    <lineage>
        <taxon>Eukaryota</taxon>
        <taxon>Fungi</taxon>
        <taxon>Dikarya</taxon>
        <taxon>Ascomycota</taxon>
        <taxon>Pezizomycotina</taxon>
        <taxon>Sordariomycetes</taxon>
        <taxon>Sordariomycetidae</taxon>
        <taxon>Sordariales</taxon>
        <taxon>Lasiosphaeriaceae</taxon>
        <taxon>Lasiosphaeris</taxon>
    </lineage>
</organism>
<feature type="chain" id="PRO_5041212706" description="Secreted protein" evidence="2">
    <location>
        <begin position="33"/>
        <end position="150"/>
    </location>
</feature>
<proteinExistence type="predicted"/>
<feature type="region of interest" description="Disordered" evidence="1">
    <location>
        <begin position="38"/>
        <end position="83"/>
    </location>
</feature>
<feature type="signal peptide" evidence="2">
    <location>
        <begin position="1"/>
        <end position="32"/>
    </location>
</feature>
<comment type="caution">
    <text evidence="3">The sequence shown here is derived from an EMBL/GenBank/DDBJ whole genome shotgun (WGS) entry which is preliminary data.</text>
</comment>
<dbReference type="Proteomes" id="UP001172102">
    <property type="component" value="Unassembled WGS sequence"/>
</dbReference>
<name>A0AA40DKN6_9PEZI</name>
<dbReference type="AlphaFoldDB" id="A0AA40DKN6"/>
<evidence type="ECO:0008006" key="5">
    <source>
        <dbReference type="Google" id="ProtNLM"/>
    </source>
</evidence>
<protein>
    <recommendedName>
        <fullName evidence="5">Secreted protein</fullName>
    </recommendedName>
</protein>
<evidence type="ECO:0000313" key="3">
    <source>
        <dbReference type="EMBL" id="KAK0704332.1"/>
    </source>
</evidence>
<keyword evidence="2" id="KW-0732">Signal</keyword>
<sequence>MARAYCIGNGLSTGDKVLLLLLLLCYTRLGDWLLPDDSSAVSTRPTSSGPREPDVPRPGAESLQLPSAPAPRAQRDAGPVPGNMLVPDHTTWPDTACFCRSISRLYRWLVRSRCLCRSRTDDTLATLHVGIVRATHVVNNYTSVNAAMGA</sequence>
<gene>
    <name evidence="3" type="ORF">B0H67DRAFT_347558</name>
</gene>
<reference evidence="3" key="1">
    <citation type="submission" date="2023-06" db="EMBL/GenBank/DDBJ databases">
        <title>Genome-scale phylogeny and comparative genomics of the fungal order Sordariales.</title>
        <authorList>
            <consortium name="Lawrence Berkeley National Laboratory"/>
            <person name="Hensen N."/>
            <person name="Bonometti L."/>
            <person name="Westerberg I."/>
            <person name="Brannstrom I.O."/>
            <person name="Guillou S."/>
            <person name="Cros-Aarteil S."/>
            <person name="Calhoun S."/>
            <person name="Haridas S."/>
            <person name="Kuo A."/>
            <person name="Mondo S."/>
            <person name="Pangilinan J."/>
            <person name="Riley R."/>
            <person name="Labutti K."/>
            <person name="Andreopoulos B."/>
            <person name="Lipzen A."/>
            <person name="Chen C."/>
            <person name="Yanf M."/>
            <person name="Daum C."/>
            <person name="Ng V."/>
            <person name="Clum A."/>
            <person name="Steindorff A."/>
            <person name="Ohm R."/>
            <person name="Martin F."/>
            <person name="Silar P."/>
            <person name="Natvig D."/>
            <person name="Lalanne C."/>
            <person name="Gautier V."/>
            <person name="Ament-Velasquez S.L."/>
            <person name="Kruys A."/>
            <person name="Hutchinson M.I."/>
            <person name="Powell A.J."/>
            <person name="Barry K."/>
            <person name="Miller A.N."/>
            <person name="Grigoriev I.V."/>
            <person name="Debuchy R."/>
            <person name="Gladieux P."/>
            <person name="Thoren M.H."/>
            <person name="Johannesson H."/>
        </authorList>
    </citation>
    <scope>NUCLEOTIDE SEQUENCE</scope>
    <source>
        <strain evidence="3">SMH4607-1</strain>
    </source>
</reference>
<accession>A0AA40DKN6</accession>
<evidence type="ECO:0000256" key="1">
    <source>
        <dbReference type="SAM" id="MobiDB-lite"/>
    </source>
</evidence>
<evidence type="ECO:0000313" key="4">
    <source>
        <dbReference type="Proteomes" id="UP001172102"/>
    </source>
</evidence>
<feature type="compositionally biased region" description="Polar residues" evidence="1">
    <location>
        <begin position="39"/>
        <end position="49"/>
    </location>
</feature>